<dbReference type="STRING" id="1334022.SAMN04487907_109145"/>
<organism evidence="2 3">
    <name type="scientific">Zunongwangia mangrovi</name>
    <dbReference type="NCBI Taxonomy" id="1334022"/>
    <lineage>
        <taxon>Bacteria</taxon>
        <taxon>Pseudomonadati</taxon>
        <taxon>Bacteroidota</taxon>
        <taxon>Flavobacteriia</taxon>
        <taxon>Flavobacteriales</taxon>
        <taxon>Flavobacteriaceae</taxon>
        <taxon>Zunongwangia</taxon>
    </lineage>
</organism>
<dbReference type="SUPFAM" id="SSF53300">
    <property type="entry name" value="vWA-like"/>
    <property type="match status" value="1"/>
</dbReference>
<name>A0A1I1MEC2_9FLAO</name>
<feature type="transmembrane region" description="Helical" evidence="1">
    <location>
        <begin position="6"/>
        <end position="26"/>
    </location>
</feature>
<feature type="transmembrane region" description="Helical" evidence="1">
    <location>
        <begin position="651"/>
        <end position="670"/>
    </location>
</feature>
<keyword evidence="3" id="KW-1185">Reference proteome</keyword>
<dbReference type="RefSeq" id="WP_139219265.1">
    <property type="nucleotide sequence ID" value="NZ_FOKV01000009.1"/>
</dbReference>
<evidence type="ECO:0000256" key="1">
    <source>
        <dbReference type="SAM" id="Phobius"/>
    </source>
</evidence>
<keyword evidence="1" id="KW-0472">Membrane</keyword>
<protein>
    <recommendedName>
        <fullName evidence="4">VWA domain-containing protein</fullName>
    </recommendedName>
</protein>
<dbReference type="Proteomes" id="UP000199438">
    <property type="component" value="Unassembled WGS sequence"/>
</dbReference>
<dbReference type="PANTHER" id="PTHR37947">
    <property type="entry name" value="BLL2462 PROTEIN"/>
    <property type="match status" value="1"/>
</dbReference>
<accession>A0A1I1MEC2</accession>
<sequence length="677" mass="77971">MTILSIIYITLAACVALGFSYFQYYVKSKRNGKELLILFILRALSVFTLLFLLINPKIKSVFVEREKPDLVLTSDNSESISHLNQENNLAEIASFFNQDEEINERFDVQNISFGSEISTKDSADFSAKQTNIFKALDAIKSSFKKKQNATILMTDGNQTLGRDFQYFSALKNQKIFPVILGDTTKFPDLSISKLNVNRYAFLENKFPVEVFVNYSGSKNVASRFIISTNGKTVFSEDVNFSEENRSVRIEANLPASQLGTQTYSAEILPLENEKNTVNNQNNFAVEVIDERTSVLILSSIAHPDLGALKKSIETNKQRKVAVKYTSENNVKLNQYQLVIFYQPNNNFNNWFELIDEANLNYFIITGTKTNWSAVQKSLPFLSKTGSNTEQDFYAEINPNFNQFQFEDIGFLDLPPLQDKFGDLKIDTDFETLLYQNIEGVSTKDPLLMIAKNNDRSSAVLFGENIWRWRTKIFVENQSFEKFDNFIGGLIQNLSSKKKKERLNIEYESFFYSNEIVKFDAQFFDENYQFDPNANLQIELKNDSLNSALDSRFLLRNNFYQVSFNDLQPGEYRFIVSEENSGIKKSGKFSVISFNVEEQFSSANFSKLKNLADKNESQVYFPDQLENLKSELLNDNRFSIIRKESTKSQPIIEWYILLFILVGLLAGEWFYRKYKGLI</sequence>
<proteinExistence type="predicted"/>
<evidence type="ECO:0008006" key="4">
    <source>
        <dbReference type="Google" id="ProtNLM"/>
    </source>
</evidence>
<feature type="transmembrane region" description="Helical" evidence="1">
    <location>
        <begin position="35"/>
        <end position="54"/>
    </location>
</feature>
<dbReference type="InterPro" id="IPR036465">
    <property type="entry name" value="vWFA_dom_sf"/>
</dbReference>
<dbReference type="AlphaFoldDB" id="A0A1I1MEC2"/>
<evidence type="ECO:0000313" key="2">
    <source>
        <dbReference type="EMBL" id="SFC83152.1"/>
    </source>
</evidence>
<gene>
    <name evidence="2" type="ORF">SAMN04487907_109145</name>
</gene>
<dbReference type="PANTHER" id="PTHR37947:SF1">
    <property type="entry name" value="BLL2462 PROTEIN"/>
    <property type="match status" value="1"/>
</dbReference>
<keyword evidence="1" id="KW-0812">Transmembrane</keyword>
<dbReference type="OrthoDB" id="9763076at2"/>
<evidence type="ECO:0000313" key="3">
    <source>
        <dbReference type="Proteomes" id="UP000199438"/>
    </source>
</evidence>
<reference evidence="3" key="1">
    <citation type="submission" date="2016-10" db="EMBL/GenBank/DDBJ databases">
        <authorList>
            <person name="Varghese N."/>
            <person name="Submissions S."/>
        </authorList>
    </citation>
    <scope>NUCLEOTIDE SEQUENCE [LARGE SCALE GENOMIC DNA]</scope>
    <source>
        <strain evidence="3">DSM 24499</strain>
    </source>
</reference>
<keyword evidence="1" id="KW-1133">Transmembrane helix</keyword>
<dbReference type="EMBL" id="FOKV01000009">
    <property type="protein sequence ID" value="SFC83152.1"/>
    <property type="molecule type" value="Genomic_DNA"/>
</dbReference>